<reference evidence="8 9" key="1">
    <citation type="submission" date="2024-09" db="EMBL/GenBank/DDBJ databases">
        <title>Laminarin stimulates single cell rates of sulfate reduction while oxygen inhibits transcriptomic activity in coastal marine sediment.</title>
        <authorList>
            <person name="Lindsay M."/>
            <person name="Orcutt B."/>
            <person name="Emerson D."/>
            <person name="Stepanauskas R."/>
            <person name="D'Angelo T."/>
        </authorList>
    </citation>
    <scope>NUCLEOTIDE SEQUENCE [LARGE SCALE GENOMIC DNA]</scope>
    <source>
        <strain evidence="8">SAG AM-311-K15</strain>
    </source>
</reference>
<comment type="subcellular location">
    <subcellularLocation>
        <location evidence="5">Cell membrane</location>
        <topology evidence="5">Multi-pass membrane protein</topology>
    </subcellularLocation>
    <subcellularLocation>
        <location evidence="1">Endomembrane system</location>
        <topology evidence="1">Multi-pass membrane protein</topology>
    </subcellularLocation>
    <subcellularLocation>
        <location evidence="6">Membrane</location>
        <topology evidence="6">Multi-pass membrane protein</topology>
    </subcellularLocation>
</comment>
<evidence type="ECO:0000256" key="5">
    <source>
        <dbReference type="HAMAP-Rule" id="MF_00445"/>
    </source>
</evidence>
<keyword evidence="5" id="KW-0830">Ubiquinone</keyword>
<comment type="caution">
    <text evidence="8">The sequence shown here is derived from an EMBL/GenBank/DDBJ whole genome shotgun (WGS) entry which is preliminary data.</text>
</comment>
<comment type="similarity">
    <text evidence="5">Belongs to the complex I subunit 2 family.</text>
</comment>
<feature type="transmembrane region" description="Helical" evidence="5">
    <location>
        <begin position="72"/>
        <end position="95"/>
    </location>
</feature>
<keyword evidence="3 5" id="KW-1133">Transmembrane helix</keyword>
<keyword evidence="9" id="KW-1185">Reference proteome</keyword>
<keyword evidence="2 5" id="KW-0812">Transmembrane</keyword>
<evidence type="ECO:0000256" key="1">
    <source>
        <dbReference type="ARBA" id="ARBA00004127"/>
    </source>
</evidence>
<feature type="transmembrane region" description="Helical" evidence="5">
    <location>
        <begin position="302"/>
        <end position="321"/>
    </location>
</feature>
<keyword evidence="5" id="KW-0874">Quinone</keyword>
<evidence type="ECO:0000259" key="7">
    <source>
        <dbReference type="Pfam" id="PF00361"/>
    </source>
</evidence>
<comment type="function">
    <text evidence="5">NDH-1 shuttles electrons from NADH, via FMN and iron-sulfur (Fe-S) centers, to quinones in the respiratory chain. The immediate electron acceptor for the enzyme in this species is believed to be ubiquinone. Couples the redox reaction to proton translocation (for every two electrons transferred, four hydrogen ions are translocated across the cytoplasmic membrane), and thus conserves the redox energy in a proton gradient.</text>
</comment>
<dbReference type="InterPro" id="IPR010096">
    <property type="entry name" value="NADH-Q_OxRdtase_suN/2"/>
</dbReference>
<evidence type="ECO:0000256" key="3">
    <source>
        <dbReference type="ARBA" id="ARBA00022989"/>
    </source>
</evidence>
<evidence type="ECO:0000256" key="2">
    <source>
        <dbReference type="ARBA" id="ARBA00022692"/>
    </source>
</evidence>
<comment type="subunit">
    <text evidence="5">NDH-1 is composed of 14 different subunits. Subunits NuoA, H, J, K, L, M, N constitute the membrane sector of the complex.</text>
</comment>
<dbReference type="PANTHER" id="PTHR22773">
    <property type="entry name" value="NADH DEHYDROGENASE"/>
    <property type="match status" value="1"/>
</dbReference>
<dbReference type="Proteomes" id="UP001594351">
    <property type="component" value="Unassembled WGS sequence"/>
</dbReference>
<dbReference type="EC" id="7.1.1.-" evidence="5"/>
<feature type="transmembrane region" description="Helical" evidence="5">
    <location>
        <begin position="243"/>
        <end position="264"/>
    </location>
</feature>
<name>A0ABV6YYG5_UNCC1</name>
<dbReference type="NCBIfam" id="TIGR01770">
    <property type="entry name" value="NDH_I_N"/>
    <property type="match status" value="1"/>
</dbReference>
<feature type="transmembrane region" description="Helical" evidence="5">
    <location>
        <begin position="12"/>
        <end position="29"/>
    </location>
</feature>
<feature type="transmembrane region" description="Helical" evidence="5">
    <location>
        <begin position="41"/>
        <end position="60"/>
    </location>
</feature>
<proteinExistence type="inferred from homology"/>
<protein>
    <recommendedName>
        <fullName evidence="5">NADH-quinone oxidoreductase subunit N</fullName>
        <ecNumber evidence="5">7.1.1.-</ecNumber>
    </recommendedName>
    <alternativeName>
        <fullName evidence="5">NADH dehydrogenase I subunit N</fullName>
    </alternativeName>
    <alternativeName>
        <fullName evidence="5">NDH-1 subunit N</fullName>
    </alternativeName>
</protein>
<evidence type="ECO:0000256" key="6">
    <source>
        <dbReference type="RuleBase" id="RU000320"/>
    </source>
</evidence>
<feature type="transmembrane region" description="Helical" evidence="5">
    <location>
        <begin position="407"/>
        <end position="427"/>
    </location>
</feature>
<keyword evidence="5" id="KW-1003">Cell membrane</keyword>
<feature type="transmembrane region" description="Helical" evidence="5">
    <location>
        <begin position="107"/>
        <end position="124"/>
    </location>
</feature>
<organism evidence="8 9">
    <name type="scientific">candidate division CSSED10-310 bacterium</name>
    <dbReference type="NCBI Taxonomy" id="2855610"/>
    <lineage>
        <taxon>Bacteria</taxon>
        <taxon>Bacteria division CSSED10-310</taxon>
    </lineage>
</organism>
<comment type="catalytic activity">
    <reaction evidence="5">
        <text>a quinone + NADH + 5 H(+)(in) = a quinol + NAD(+) + 4 H(+)(out)</text>
        <dbReference type="Rhea" id="RHEA:57888"/>
        <dbReference type="ChEBI" id="CHEBI:15378"/>
        <dbReference type="ChEBI" id="CHEBI:24646"/>
        <dbReference type="ChEBI" id="CHEBI:57540"/>
        <dbReference type="ChEBI" id="CHEBI:57945"/>
        <dbReference type="ChEBI" id="CHEBI:132124"/>
    </reaction>
</comment>
<dbReference type="HAMAP" id="MF_00445">
    <property type="entry name" value="NDH1_NuoN_1"/>
    <property type="match status" value="1"/>
</dbReference>
<evidence type="ECO:0000313" key="9">
    <source>
        <dbReference type="Proteomes" id="UP001594351"/>
    </source>
</evidence>
<evidence type="ECO:0000256" key="4">
    <source>
        <dbReference type="ARBA" id="ARBA00023136"/>
    </source>
</evidence>
<dbReference type="Pfam" id="PF00361">
    <property type="entry name" value="Proton_antipo_M"/>
    <property type="match status" value="1"/>
</dbReference>
<accession>A0ABV6YYG5</accession>
<feature type="domain" description="NADH:quinone oxidoreductase/Mrp antiporter transmembrane" evidence="7">
    <location>
        <begin position="127"/>
        <end position="422"/>
    </location>
</feature>
<gene>
    <name evidence="5" type="primary">nuoN</name>
    <name evidence="8" type="ORF">ACFL27_13055</name>
</gene>
<feature type="transmembrane region" description="Helical" evidence="5">
    <location>
        <begin position="207"/>
        <end position="231"/>
    </location>
</feature>
<dbReference type="InterPro" id="IPR001750">
    <property type="entry name" value="ND/Mrp_TM"/>
</dbReference>
<feature type="transmembrane region" description="Helical" evidence="5">
    <location>
        <begin position="163"/>
        <end position="187"/>
    </location>
</feature>
<feature type="transmembrane region" description="Helical" evidence="5">
    <location>
        <begin position="448"/>
        <end position="468"/>
    </location>
</feature>
<keyword evidence="4 5" id="KW-0472">Membrane</keyword>
<feature type="transmembrane region" description="Helical" evidence="5">
    <location>
        <begin position="327"/>
        <end position="350"/>
    </location>
</feature>
<keyword evidence="5" id="KW-0813">Transport</keyword>
<evidence type="ECO:0000313" key="8">
    <source>
        <dbReference type="EMBL" id="MFC1851116.1"/>
    </source>
</evidence>
<keyword evidence="5" id="KW-0520">NAD</keyword>
<feature type="transmembrane region" description="Helical" evidence="5">
    <location>
        <begin position="370"/>
        <end position="387"/>
    </location>
</feature>
<feature type="transmembrane region" description="Helical" evidence="5">
    <location>
        <begin position="276"/>
        <end position="295"/>
    </location>
</feature>
<dbReference type="EMBL" id="JBHPBY010000154">
    <property type="protein sequence ID" value="MFC1851116.1"/>
    <property type="molecule type" value="Genomic_DNA"/>
</dbReference>
<keyword evidence="5" id="KW-1278">Translocase</keyword>
<sequence>MTFEAPAITWMAIYPQIALVVAGLVVMMFDTFSPKEKKGHLSYIALLGVFIFAAFSFYLWGTQASAFNGMIILDFFALFLNLIFALATALTILISVKFTHREHIPEGEYYTLILFAATGMSLLASGGNLLIIYLGLEIMSMSIYILTSIVRDRVLANEAALKYFLLGAFASGFLLYGIALLFGATGSLEMSAIGDFISSHSLQHSPLFLMAFCLMMVGFAFKVALVPFHMWTPDVYQGAPSPITGFMATGVKAAGFAALLRVLMYAFGPLETDWRIIFWVLSVLTMTIGNIVALVQTNIKRMLAYSSIAHAGYLSIGLVVVNKNVFGAMLFYLVAYTLMNIGAFAIIILLERKGQENQDLDDYRGLGAKYPLLALAMTIFMLSLAGIPPTAGFIGKFYIFAETIKSGALGLAIIGVLNSVLSVYYYLRVTVKMYMTPREDEPPEADADSAHIIAVTVAVLGTLILGIFPTPILHFALKCFTLF</sequence>